<protein>
    <submittedName>
        <fullName evidence="5">Peptide chain release factor-like protein</fullName>
    </submittedName>
</protein>
<evidence type="ECO:0000259" key="4">
    <source>
        <dbReference type="Pfam" id="PF00472"/>
    </source>
</evidence>
<feature type="domain" description="Prokaryotic-type class I peptide chain release factors" evidence="4">
    <location>
        <begin position="21"/>
        <end position="109"/>
    </location>
</feature>
<dbReference type="EMBL" id="JAEMHL010000024">
    <property type="protein sequence ID" value="MBJ6752764.1"/>
    <property type="molecule type" value="Genomic_DNA"/>
</dbReference>
<evidence type="ECO:0000256" key="2">
    <source>
        <dbReference type="ARBA" id="ARBA00022946"/>
    </source>
</evidence>
<dbReference type="InterPro" id="IPR000352">
    <property type="entry name" value="Pep_chain_release_fac_I"/>
</dbReference>
<keyword evidence="2" id="KW-0809">Transit peptide</keyword>
<sequence length="142" mass="15623">MADFAVSEEKNRWLKAKMEELGVAEKDLEERFVHASGRGGQHVNKSSSCVYLKHIPSGLEVKCMESRSQSLNRFLARRLLMEKIEGAGGGMTKKELAAEKLKRQKARRKRRSGAKYGTDAAVDAESGPEAGSAASTPRNESQ</sequence>
<dbReference type="PANTHER" id="PTHR46203:SF1">
    <property type="entry name" value="MITOCHONDRIAL TRANSLATION RELEASE FACTOR IN RESCUE"/>
    <property type="match status" value="1"/>
</dbReference>
<comment type="similarity">
    <text evidence="1">Belongs to the prokaryotic/mitochondrial release factor family.</text>
</comment>
<dbReference type="Pfam" id="PF00472">
    <property type="entry name" value="RF-1"/>
    <property type="match status" value="1"/>
</dbReference>
<evidence type="ECO:0000256" key="3">
    <source>
        <dbReference type="SAM" id="MobiDB-lite"/>
    </source>
</evidence>
<dbReference type="PANTHER" id="PTHR46203">
    <property type="entry name" value="PROBABLE PEPTIDE CHAIN RELEASE FACTOR C12ORF65"/>
    <property type="match status" value="1"/>
</dbReference>
<comment type="caution">
    <text evidence="5">The sequence shown here is derived from an EMBL/GenBank/DDBJ whole genome shotgun (WGS) entry which is preliminary data.</text>
</comment>
<reference evidence="5 6" key="1">
    <citation type="submission" date="2020-12" db="EMBL/GenBank/DDBJ databases">
        <title>Geomonas sp. Red421, isolated from paddy soil.</title>
        <authorList>
            <person name="Xu Z."/>
            <person name="Zhang Z."/>
            <person name="Masuda Y."/>
            <person name="Itoh H."/>
            <person name="Senoo K."/>
        </authorList>
    </citation>
    <scope>NUCLEOTIDE SEQUENCE [LARGE SCALE GENOMIC DNA]</scope>
    <source>
        <strain evidence="5 6">Red421</strain>
    </source>
</reference>
<evidence type="ECO:0000256" key="1">
    <source>
        <dbReference type="ARBA" id="ARBA00010835"/>
    </source>
</evidence>
<feature type="compositionally biased region" description="Low complexity" evidence="3">
    <location>
        <begin position="124"/>
        <end position="135"/>
    </location>
</feature>
<accession>A0ABS0YLL9</accession>
<dbReference type="Proteomes" id="UP000614714">
    <property type="component" value="Unassembled WGS sequence"/>
</dbReference>
<dbReference type="InterPro" id="IPR045853">
    <property type="entry name" value="Pep_chain_release_fac_I_sf"/>
</dbReference>
<dbReference type="SUPFAM" id="SSF75620">
    <property type="entry name" value="Release factor"/>
    <property type="match status" value="1"/>
</dbReference>
<feature type="region of interest" description="Disordered" evidence="3">
    <location>
        <begin position="88"/>
        <end position="142"/>
    </location>
</feature>
<evidence type="ECO:0000313" key="6">
    <source>
        <dbReference type="Proteomes" id="UP000614714"/>
    </source>
</evidence>
<name>A0ABS0YLL9_9BACT</name>
<proteinExistence type="inferred from homology"/>
<gene>
    <name evidence="5" type="ORF">JFN91_21310</name>
</gene>
<organism evidence="5 6">
    <name type="scientific">Geomonas anaerohicana</name>
    <dbReference type="NCBI Taxonomy" id="2798583"/>
    <lineage>
        <taxon>Bacteria</taxon>
        <taxon>Pseudomonadati</taxon>
        <taxon>Thermodesulfobacteriota</taxon>
        <taxon>Desulfuromonadia</taxon>
        <taxon>Geobacterales</taxon>
        <taxon>Geobacteraceae</taxon>
        <taxon>Geomonas</taxon>
    </lineage>
</organism>
<keyword evidence="6" id="KW-1185">Reference proteome</keyword>
<feature type="compositionally biased region" description="Basic and acidic residues" evidence="3">
    <location>
        <begin position="92"/>
        <end position="101"/>
    </location>
</feature>
<dbReference type="RefSeq" id="WP_199391160.1">
    <property type="nucleotide sequence ID" value="NZ_JAEMHL010000024.1"/>
</dbReference>
<dbReference type="Gene3D" id="3.30.160.20">
    <property type="match status" value="1"/>
</dbReference>
<evidence type="ECO:0000313" key="5">
    <source>
        <dbReference type="EMBL" id="MBJ6752764.1"/>
    </source>
</evidence>
<dbReference type="InterPro" id="IPR052405">
    <property type="entry name" value="Mito_Transl_Release_Factor"/>
</dbReference>
<feature type="compositionally biased region" description="Basic residues" evidence="3">
    <location>
        <begin position="102"/>
        <end position="113"/>
    </location>
</feature>